<dbReference type="AlphaFoldDB" id="A0A0E9U8V4"/>
<protein>
    <submittedName>
        <fullName evidence="1">Uncharacterized protein</fullName>
    </submittedName>
</protein>
<proteinExistence type="predicted"/>
<organism evidence="1">
    <name type="scientific">Anguilla anguilla</name>
    <name type="common">European freshwater eel</name>
    <name type="synonym">Muraena anguilla</name>
    <dbReference type="NCBI Taxonomy" id="7936"/>
    <lineage>
        <taxon>Eukaryota</taxon>
        <taxon>Metazoa</taxon>
        <taxon>Chordata</taxon>
        <taxon>Craniata</taxon>
        <taxon>Vertebrata</taxon>
        <taxon>Euteleostomi</taxon>
        <taxon>Actinopterygii</taxon>
        <taxon>Neopterygii</taxon>
        <taxon>Teleostei</taxon>
        <taxon>Anguilliformes</taxon>
        <taxon>Anguillidae</taxon>
        <taxon>Anguilla</taxon>
    </lineage>
</organism>
<sequence length="41" mass="4636">METPCALQKHYLYSESSACPRFESLIAVIHVDGISRGQRNK</sequence>
<evidence type="ECO:0000313" key="1">
    <source>
        <dbReference type="EMBL" id="JAH62319.1"/>
    </source>
</evidence>
<name>A0A0E9U8V4_ANGAN</name>
<reference evidence="1" key="1">
    <citation type="submission" date="2014-11" db="EMBL/GenBank/DDBJ databases">
        <authorList>
            <person name="Amaro Gonzalez C."/>
        </authorList>
    </citation>
    <scope>NUCLEOTIDE SEQUENCE</scope>
</reference>
<accession>A0A0E9U8V4</accession>
<dbReference type="EMBL" id="GBXM01046258">
    <property type="protein sequence ID" value="JAH62319.1"/>
    <property type="molecule type" value="Transcribed_RNA"/>
</dbReference>
<reference evidence="1" key="2">
    <citation type="journal article" date="2015" name="Fish Shellfish Immunol.">
        <title>Early steps in the European eel (Anguilla anguilla)-Vibrio vulnificus interaction in the gills: Role of the RtxA13 toxin.</title>
        <authorList>
            <person name="Callol A."/>
            <person name="Pajuelo D."/>
            <person name="Ebbesson L."/>
            <person name="Teles M."/>
            <person name="MacKenzie S."/>
            <person name="Amaro C."/>
        </authorList>
    </citation>
    <scope>NUCLEOTIDE SEQUENCE</scope>
</reference>